<evidence type="ECO:0000259" key="2">
    <source>
        <dbReference type="Pfam" id="PF13837"/>
    </source>
</evidence>
<gene>
    <name evidence="3" type="ORF">FIBSPDRAFT_952312</name>
</gene>
<feature type="compositionally biased region" description="Low complexity" evidence="1">
    <location>
        <begin position="173"/>
        <end position="198"/>
    </location>
</feature>
<dbReference type="InterPro" id="IPR044822">
    <property type="entry name" value="Myb_DNA-bind_4"/>
</dbReference>
<dbReference type="STRING" id="436010.A0A166LHV5"/>
<feature type="compositionally biased region" description="Low complexity" evidence="1">
    <location>
        <begin position="245"/>
        <end position="267"/>
    </location>
</feature>
<dbReference type="EMBL" id="KV417535">
    <property type="protein sequence ID" value="KZP22973.1"/>
    <property type="molecule type" value="Genomic_DNA"/>
</dbReference>
<protein>
    <recommendedName>
        <fullName evidence="2">Myb/SANT-like DNA-binding domain-containing protein</fullName>
    </recommendedName>
</protein>
<dbReference type="OrthoDB" id="3186724at2759"/>
<dbReference type="Gene3D" id="1.10.10.60">
    <property type="entry name" value="Homeodomain-like"/>
    <property type="match status" value="1"/>
</dbReference>
<feature type="compositionally biased region" description="Acidic residues" evidence="1">
    <location>
        <begin position="159"/>
        <end position="169"/>
    </location>
</feature>
<accession>A0A166LHV5</accession>
<proteinExistence type="predicted"/>
<dbReference type="AlphaFoldDB" id="A0A166LHV5"/>
<feature type="compositionally biased region" description="Polar residues" evidence="1">
    <location>
        <begin position="208"/>
        <end position="244"/>
    </location>
</feature>
<feature type="domain" description="Myb/SANT-like DNA-binding" evidence="2">
    <location>
        <begin position="10"/>
        <end position="79"/>
    </location>
</feature>
<evidence type="ECO:0000256" key="1">
    <source>
        <dbReference type="SAM" id="MobiDB-lite"/>
    </source>
</evidence>
<sequence>MSEASSTSGKHWSDAEVDCLLDRLAECRRSGKYGDGGNFTGPAWTASAAYLGSKGHARSSKQCKHKYGGLKATHKNIYIYINNTSGTHWDNKIGANIVGDAADRAWRSHITTKAGSAMKPFRNAGWRHWDKMEAANPGQVAGGGHVFTPLVADHPLDDNNYDDDDDDDGAIVTPAEPTSTPAEPIVTTAEPATTFTTPDHMEVDTGAAASSRTTSGVATGSTTLLSTAPPMSTRPNKRSSTTEISTAPTKKSASSSSRVSSRAESTSYTSASGGRASVRVMVQSMDSTVHSIMDVLKDGMISDRSKAVAMIQAEFKAAAKDDPNKLEAGDLLLMVDVFTNHLNLAESYLVLDDSIRRLWVDGILHHIHQKILEGMTARQAVHSLGPGQE</sequence>
<reference evidence="3 4" key="1">
    <citation type="journal article" date="2016" name="Mol. Biol. Evol.">
        <title>Comparative Genomics of Early-Diverging Mushroom-Forming Fungi Provides Insights into the Origins of Lignocellulose Decay Capabilities.</title>
        <authorList>
            <person name="Nagy L.G."/>
            <person name="Riley R."/>
            <person name="Tritt A."/>
            <person name="Adam C."/>
            <person name="Daum C."/>
            <person name="Floudas D."/>
            <person name="Sun H."/>
            <person name="Yadav J.S."/>
            <person name="Pangilinan J."/>
            <person name="Larsson K.H."/>
            <person name="Matsuura K."/>
            <person name="Barry K."/>
            <person name="Labutti K."/>
            <person name="Kuo R."/>
            <person name="Ohm R.A."/>
            <person name="Bhattacharya S.S."/>
            <person name="Shirouzu T."/>
            <person name="Yoshinaga Y."/>
            <person name="Martin F.M."/>
            <person name="Grigoriev I.V."/>
            <person name="Hibbett D.S."/>
        </authorList>
    </citation>
    <scope>NUCLEOTIDE SEQUENCE [LARGE SCALE GENOMIC DNA]</scope>
    <source>
        <strain evidence="3 4">CBS 109695</strain>
    </source>
</reference>
<keyword evidence="4" id="KW-1185">Reference proteome</keyword>
<organism evidence="3 4">
    <name type="scientific">Athelia psychrophila</name>
    <dbReference type="NCBI Taxonomy" id="1759441"/>
    <lineage>
        <taxon>Eukaryota</taxon>
        <taxon>Fungi</taxon>
        <taxon>Dikarya</taxon>
        <taxon>Basidiomycota</taxon>
        <taxon>Agaricomycotina</taxon>
        <taxon>Agaricomycetes</taxon>
        <taxon>Agaricomycetidae</taxon>
        <taxon>Atheliales</taxon>
        <taxon>Atheliaceae</taxon>
        <taxon>Athelia</taxon>
    </lineage>
</organism>
<evidence type="ECO:0000313" key="3">
    <source>
        <dbReference type="EMBL" id="KZP22973.1"/>
    </source>
</evidence>
<dbReference type="Pfam" id="PF13837">
    <property type="entry name" value="Myb_DNA-bind_4"/>
    <property type="match status" value="1"/>
</dbReference>
<dbReference type="Proteomes" id="UP000076532">
    <property type="component" value="Unassembled WGS sequence"/>
</dbReference>
<name>A0A166LHV5_9AGAM</name>
<evidence type="ECO:0000313" key="4">
    <source>
        <dbReference type="Proteomes" id="UP000076532"/>
    </source>
</evidence>
<feature type="region of interest" description="Disordered" evidence="1">
    <location>
        <begin position="136"/>
        <end position="274"/>
    </location>
</feature>